<comment type="subcellular location">
    <subcellularLocation>
        <location evidence="1">Cell envelope</location>
    </subcellularLocation>
</comment>
<reference evidence="5 6" key="1">
    <citation type="submission" date="2018-08" db="EMBL/GenBank/DDBJ databases">
        <title>Genomic Encyclopedia of Archaeal and Bacterial Type Strains, Phase II (KMG-II): from individual species to whole genera.</title>
        <authorList>
            <person name="Goeker M."/>
        </authorList>
    </citation>
    <scope>NUCLEOTIDE SEQUENCE [LARGE SCALE GENOMIC DNA]</scope>
    <source>
        <strain evidence="5 6">DSM 45791</strain>
    </source>
</reference>
<dbReference type="AlphaFoldDB" id="A0A3E0HAS1"/>
<comment type="similarity">
    <text evidence="2">Belongs to the bacterial solute-binding protein 1 family.</text>
</comment>
<proteinExistence type="inferred from homology"/>
<dbReference type="InterPro" id="IPR022386">
    <property type="entry name" value="Chitin_NgcE"/>
</dbReference>
<evidence type="ECO:0000256" key="1">
    <source>
        <dbReference type="ARBA" id="ARBA00004196"/>
    </source>
</evidence>
<dbReference type="InterPro" id="IPR006059">
    <property type="entry name" value="SBP"/>
</dbReference>
<dbReference type="SUPFAM" id="SSF53850">
    <property type="entry name" value="Periplasmic binding protein-like II"/>
    <property type="match status" value="1"/>
</dbReference>
<evidence type="ECO:0000256" key="4">
    <source>
        <dbReference type="ARBA" id="ARBA00022729"/>
    </source>
</evidence>
<dbReference type="RefSeq" id="WP_116178318.1">
    <property type="nucleotide sequence ID" value="NZ_CP144375.1"/>
</dbReference>
<evidence type="ECO:0000256" key="2">
    <source>
        <dbReference type="ARBA" id="ARBA00008520"/>
    </source>
</evidence>
<keyword evidence="4" id="KW-0732">Signal</keyword>
<dbReference type="PROSITE" id="PS51318">
    <property type="entry name" value="TAT"/>
    <property type="match status" value="1"/>
</dbReference>
<dbReference type="Proteomes" id="UP000256269">
    <property type="component" value="Unassembled WGS sequence"/>
</dbReference>
<dbReference type="GO" id="GO:0030313">
    <property type="term" value="C:cell envelope"/>
    <property type="evidence" value="ECO:0007669"/>
    <property type="project" value="UniProtKB-SubCell"/>
</dbReference>
<dbReference type="Pfam" id="PF01547">
    <property type="entry name" value="SBP_bac_1"/>
    <property type="match status" value="1"/>
</dbReference>
<dbReference type="EMBL" id="QUNO01000012">
    <property type="protein sequence ID" value="REH41139.1"/>
    <property type="molecule type" value="Genomic_DNA"/>
</dbReference>
<comment type="caution">
    <text evidence="5">The sequence shown here is derived from an EMBL/GenBank/DDBJ whole genome shotgun (WGS) entry which is preliminary data.</text>
</comment>
<keyword evidence="6" id="KW-1185">Reference proteome</keyword>
<dbReference type="PANTHER" id="PTHR43649">
    <property type="entry name" value="ARABINOSE-BINDING PROTEIN-RELATED"/>
    <property type="match status" value="1"/>
</dbReference>
<name>A0A3E0HAS1_9PSEU</name>
<keyword evidence="3" id="KW-0813">Transport</keyword>
<protein>
    <submittedName>
        <fullName evidence="5">N-acetylglucosamine transport system substrate-binding protein</fullName>
    </submittedName>
</protein>
<gene>
    <name evidence="5" type="ORF">BCF44_112221</name>
</gene>
<dbReference type="NCBIfam" id="TIGR03851">
    <property type="entry name" value="chitin_NgcE"/>
    <property type="match status" value="1"/>
</dbReference>
<accession>A0A3E0HAS1</accession>
<evidence type="ECO:0000256" key="3">
    <source>
        <dbReference type="ARBA" id="ARBA00022448"/>
    </source>
</evidence>
<dbReference type="OrthoDB" id="8663148at2"/>
<dbReference type="PANTHER" id="PTHR43649:SF31">
    <property type="entry name" value="SN-GLYCEROL-3-PHOSPHATE-BINDING PERIPLASMIC PROTEIN UGPB"/>
    <property type="match status" value="1"/>
</dbReference>
<organism evidence="5 6">
    <name type="scientific">Kutzneria buriramensis</name>
    <dbReference type="NCBI Taxonomy" id="1045776"/>
    <lineage>
        <taxon>Bacteria</taxon>
        <taxon>Bacillati</taxon>
        <taxon>Actinomycetota</taxon>
        <taxon>Actinomycetes</taxon>
        <taxon>Pseudonocardiales</taxon>
        <taxon>Pseudonocardiaceae</taxon>
        <taxon>Kutzneria</taxon>
    </lineage>
</organism>
<evidence type="ECO:0000313" key="6">
    <source>
        <dbReference type="Proteomes" id="UP000256269"/>
    </source>
</evidence>
<sequence>MPFSPKPSGAEISRRQLLSRAAALAVLAGPTAGLLSACAGGGSGGSSASGTKSATNPFGVATDAPLDVVIFDGGFGDAYAKYDVNLYKKAFPSANAAVKSTQKISDQLQPRFANGTPPDVIDDSGDNQIKPGTLVTSNALTDLQPLLDAPSYDDPNVKVRDTLLPGVLDVGTYNGKVYLLNYSYTAYGLWYNKKLFDSKGWTPPKTWNDFKTLAPQIKAAGIAPWVHAGKYPYYMGVPIMDWIGKAGGNQVLIDIDNLKPNAWRVDAVKASLNAVVDMVHNGWVLPGAEGMSHIESQQAFLDGKAAFIPVGTWFENEMRKTIPAGTELTLVAMPDLTDKDAQPYGTLRAEAGEPFIVPVKAKNQAGGLEFLRVMLSKDAAKNFAQATSSLSIVKGSADSVTTSTALTSANKAVQAAGENLLHYRSVTDWYPTLINEWEAATGELMAGRFTADQWIDKVQAAADKVAGDSSIQKYHRDK</sequence>
<evidence type="ECO:0000313" key="5">
    <source>
        <dbReference type="EMBL" id="REH41139.1"/>
    </source>
</evidence>
<dbReference type="InterPro" id="IPR006311">
    <property type="entry name" value="TAT_signal"/>
</dbReference>
<dbReference type="InterPro" id="IPR050490">
    <property type="entry name" value="Bact_solute-bd_prot1"/>
</dbReference>
<dbReference type="Gene3D" id="3.40.190.10">
    <property type="entry name" value="Periplasmic binding protein-like II"/>
    <property type="match status" value="1"/>
</dbReference>